<dbReference type="AlphaFoldDB" id="A0A0P0FFI8"/>
<evidence type="ECO:0000313" key="5">
    <source>
        <dbReference type="EMBL" id="KAB4480774.1"/>
    </source>
</evidence>
<reference evidence="1 6" key="1">
    <citation type="submission" date="2015-09" db="EMBL/GenBank/DDBJ databases">
        <authorList>
            <consortium name="Pathogen Informatics"/>
        </authorList>
    </citation>
    <scope>NUCLEOTIDE SEQUENCE [LARGE SCALE GENOMIC DNA]</scope>
    <source>
        <strain evidence="1 6">2789STDY5834899</strain>
    </source>
</reference>
<evidence type="ECO:0000313" key="10">
    <source>
        <dbReference type="Proteomes" id="UP000488521"/>
    </source>
</evidence>
<dbReference type="Proteomes" id="UP000095576">
    <property type="component" value="Unassembled WGS sequence"/>
</dbReference>
<reference evidence="7 8" key="2">
    <citation type="journal article" date="2019" name="Nat. Med.">
        <title>A library of human gut bacterial isolates paired with longitudinal multiomics data enables mechanistic microbiome research.</title>
        <authorList>
            <person name="Poyet M."/>
            <person name="Groussin M."/>
            <person name="Gibbons S.M."/>
            <person name="Avila-Pacheco J."/>
            <person name="Jiang X."/>
            <person name="Kearney S.M."/>
            <person name="Perrotta A.R."/>
            <person name="Berdy B."/>
            <person name="Zhao S."/>
            <person name="Lieberman T.D."/>
            <person name="Swanson P.K."/>
            <person name="Smith M."/>
            <person name="Roesemann S."/>
            <person name="Alexander J.E."/>
            <person name="Rich S.A."/>
            <person name="Livny J."/>
            <person name="Vlamakis H."/>
            <person name="Clish C."/>
            <person name="Bullock K."/>
            <person name="Deik A."/>
            <person name="Scott J."/>
            <person name="Pierce K.A."/>
            <person name="Xavier R.J."/>
            <person name="Alm E.J."/>
        </authorList>
    </citation>
    <scope>NUCLEOTIDE SEQUENCE [LARGE SCALE GENOMIC DNA]</scope>
    <source>
        <strain evidence="4 10">BIOML-A156</strain>
        <strain evidence="5 7">BIOML-A162</strain>
        <strain evidence="3 9">BIOML-A165</strain>
        <strain evidence="2 8">BIOML-A188</strain>
    </source>
</reference>
<organism evidence="5 7">
    <name type="scientific">Bacteroides thetaiotaomicron</name>
    <dbReference type="NCBI Taxonomy" id="818"/>
    <lineage>
        <taxon>Bacteria</taxon>
        <taxon>Pseudomonadati</taxon>
        <taxon>Bacteroidota</taxon>
        <taxon>Bacteroidia</taxon>
        <taxon>Bacteroidales</taxon>
        <taxon>Bacteroidaceae</taxon>
        <taxon>Bacteroides</taxon>
    </lineage>
</organism>
<dbReference type="Proteomes" id="UP000436858">
    <property type="component" value="Unassembled WGS sequence"/>
</dbReference>
<dbReference type="EMBL" id="WCSB01000010">
    <property type="protein sequence ID" value="KAB4451972.1"/>
    <property type="molecule type" value="Genomic_DNA"/>
</dbReference>
<dbReference type="EMBL" id="WCRS01000002">
    <property type="protein sequence ID" value="KAB4477785.1"/>
    <property type="molecule type" value="Genomic_DNA"/>
</dbReference>
<dbReference type="EMBL" id="WCSY01000001">
    <property type="protein sequence ID" value="KAB4316217.1"/>
    <property type="molecule type" value="Genomic_DNA"/>
</dbReference>
<protein>
    <submittedName>
        <fullName evidence="5">Uncharacterized protein</fullName>
    </submittedName>
</protein>
<evidence type="ECO:0000313" key="3">
    <source>
        <dbReference type="EMBL" id="KAB4451972.1"/>
    </source>
</evidence>
<evidence type="ECO:0000313" key="7">
    <source>
        <dbReference type="Proteomes" id="UP000436858"/>
    </source>
</evidence>
<evidence type="ECO:0000313" key="4">
    <source>
        <dbReference type="EMBL" id="KAB4477785.1"/>
    </source>
</evidence>
<dbReference type="Proteomes" id="UP000488521">
    <property type="component" value="Unassembled WGS sequence"/>
</dbReference>
<dbReference type="Proteomes" id="UP000460317">
    <property type="component" value="Unassembled WGS sequence"/>
</dbReference>
<name>A0A0P0FFI8_BACT4</name>
<evidence type="ECO:0000313" key="2">
    <source>
        <dbReference type="EMBL" id="KAB4316217.1"/>
    </source>
</evidence>
<evidence type="ECO:0000313" key="9">
    <source>
        <dbReference type="Proteomes" id="UP000460317"/>
    </source>
</evidence>
<evidence type="ECO:0000313" key="8">
    <source>
        <dbReference type="Proteomes" id="UP000440614"/>
    </source>
</evidence>
<dbReference type="EMBL" id="WCRY01000013">
    <property type="protein sequence ID" value="KAB4480774.1"/>
    <property type="molecule type" value="Genomic_DNA"/>
</dbReference>
<dbReference type="Proteomes" id="UP000440614">
    <property type="component" value="Unassembled WGS sequence"/>
</dbReference>
<dbReference type="KEGG" id="btho:Btheta7330_02538"/>
<dbReference type="EMBL" id="CZAP01000001">
    <property type="protein sequence ID" value="CUO90234.1"/>
    <property type="molecule type" value="Genomic_DNA"/>
</dbReference>
<gene>
    <name evidence="1" type="ORF">ERS852511_00524</name>
    <name evidence="4" type="ORF">GAN59_02295</name>
    <name evidence="5" type="ORF">GAN91_14265</name>
    <name evidence="3" type="ORF">GAN93_12670</name>
    <name evidence="2" type="ORF">GAO51_01740</name>
</gene>
<sequence length="77" mass="8958">MVNTILYLIFYHAINLSKKKDKTNYLLIFFPKFLNSVYEFYITSIAEAGTHPTLPSSKRISFHSFIELSLILTLRPS</sequence>
<accession>A0A0P0FFI8</accession>
<evidence type="ECO:0000313" key="6">
    <source>
        <dbReference type="Proteomes" id="UP000095576"/>
    </source>
</evidence>
<evidence type="ECO:0000313" key="1">
    <source>
        <dbReference type="EMBL" id="CUO90234.1"/>
    </source>
</evidence>
<proteinExistence type="predicted"/>